<organism evidence="2 3">
    <name type="scientific">Umezawaea endophytica</name>
    <dbReference type="NCBI Taxonomy" id="1654476"/>
    <lineage>
        <taxon>Bacteria</taxon>
        <taxon>Bacillati</taxon>
        <taxon>Actinomycetota</taxon>
        <taxon>Actinomycetes</taxon>
        <taxon>Pseudonocardiales</taxon>
        <taxon>Pseudonocardiaceae</taxon>
        <taxon>Umezawaea</taxon>
    </lineage>
</organism>
<gene>
    <name evidence="2" type="ORF">NZH93_14410</name>
</gene>
<feature type="region of interest" description="Disordered" evidence="1">
    <location>
        <begin position="1"/>
        <end position="26"/>
    </location>
</feature>
<evidence type="ECO:0000256" key="1">
    <source>
        <dbReference type="SAM" id="MobiDB-lite"/>
    </source>
</evidence>
<name>A0A9X3AFB9_9PSEU</name>
<proteinExistence type="predicted"/>
<evidence type="ECO:0000313" key="2">
    <source>
        <dbReference type="EMBL" id="MCS7478051.1"/>
    </source>
</evidence>
<dbReference type="AlphaFoldDB" id="A0A9X3AFB9"/>
<accession>A0A9X3AFB9</accession>
<evidence type="ECO:0000313" key="3">
    <source>
        <dbReference type="Proteomes" id="UP001141259"/>
    </source>
</evidence>
<feature type="compositionally biased region" description="Polar residues" evidence="1">
    <location>
        <begin position="14"/>
        <end position="26"/>
    </location>
</feature>
<keyword evidence="3" id="KW-1185">Reference proteome</keyword>
<dbReference type="Proteomes" id="UP001141259">
    <property type="component" value="Unassembled WGS sequence"/>
</dbReference>
<sequence>MPAPRDVPALSALASPSGTGAPSESSWVVQPVASENARYSPFPVRMSSKYSKVWVVKTFRSSPYWETERSRVLANAPVP</sequence>
<reference evidence="2" key="1">
    <citation type="submission" date="2022-08" db="EMBL/GenBank/DDBJ databases">
        <authorList>
            <person name="Tistechok S."/>
            <person name="Samborskyy M."/>
            <person name="Roman I."/>
        </authorList>
    </citation>
    <scope>NUCLEOTIDE SEQUENCE</scope>
    <source>
        <strain evidence="2">DSM 103496</strain>
    </source>
</reference>
<dbReference type="RefSeq" id="WP_259623551.1">
    <property type="nucleotide sequence ID" value="NZ_JANYMP010000005.1"/>
</dbReference>
<protein>
    <submittedName>
        <fullName evidence="2">Uncharacterized protein</fullName>
    </submittedName>
</protein>
<dbReference type="EMBL" id="JANYMP010000005">
    <property type="protein sequence ID" value="MCS7478051.1"/>
    <property type="molecule type" value="Genomic_DNA"/>
</dbReference>
<comment type="caution">
    <text evidence="2">The sequence shown here is derived from an EMBL/GenBank/DDBJ whole genome shotgun (WGS) entry which is preliminary data.</text>
</comment>